<sequence length="129" mass="14394">MQWKVVFAFLAAVLAVGFGGLLVGGYRDTDPNNPEVQSALNFAMAKHNQDSNDMYLSQVAEVVKAETQVVAGTNYRITVKLARSTCRKQSSNEVCVTQTDPALARTYECTFTVWSRPWMSDIRLTKHQC</sequence>
<dbReference type="AlphaFoldDB" id="A0A3P8VQW7"/>
<accession>A0A3P8VQW7</accession>
<evidence type="ECO:0000256" key="3">
    <source>
        <dbReference type="SAM" id="SignalP"/>
    </source>
</evidence>
<dbReference type="KEGG" id="csem:103387550"/>
<dbReference type="GO" id="GO:0031982">
    <property type="term" value="C:vesicle"/>
    <property type="evidence" value="ECO:0007669"/>
    <property type="project" value="TreeGrafter"/>
</dbReference>
<keyword evidence="2" id="KW-1015">Disulfide bond</keyword>
<reference evidence="5" key="3">
    <citation type="submission" date="2025-09" db="UniProtKB">
        <authorList>
            <consortium name="Ensembl"/>
        </authorList>
    </citation>
    <scope>IDENTIFICATION</scope>
</reference>
<dbReference type="PROSITE" id="PS00287">
    <property type="entry name" value="CYSTATIN"/>
    <property type="match status" value="1"/>
</dbReference>
<dbReference type="RefSeq" id="XP_008320464.1">
    <property type="nucleotide sequence ID" value="XM_008322242.3"/>
</dbReference>
<dbReference type="OMA" id="FTIREYN"/>
<dbReference type="GO" id="GO:0004869">
    <property type="term" value="F:cysteine-type endopeptidase inhibitor activity"/>
    <property type="evidence" value="ECO:0007669"/>
    <property type="project" value="InterPro"/>
</dbReference>
<evidence type="ECO:0000313" key="5">
    <source>
        <dbReference type="Ensembl" id="ENSCSEP00000016679.1"/>
    </source>
</evidence>
<dbReference type="GeneID" id="103387550"/>
<dbReference type="CTD" id="1471"/>
<evidence type="ECO:0000313" key="6">
    <source>
        <dbReference type="Proteomes" id="UP000265120"/>
    </source>
</evidence>
<dbReference type="OrthoDB" id="1908104at2759"/>
<proteinExistence type="inferred from homology"/>
<evidence type="ECO:0000256" key="2">
    <source>
        <dbReference type="ARBA" id="ARBA00023157"/>
    </source>
</evidence>
<dbReference type="Pfam" id="PF00031">
    <property type="entry name" value="Cystatin"/>
    <property type="match status" value="1"/>
</dbReference>
<keyword evidence="3" id="KW-0732">Signal</keyword>
<dbReference type="SUPFAM" id="SSF54403">
    <property type="entry name" value="Cystatin/monellin"/>
    <property type="match status" value="1"/>
</dbReference>
<dbReference type="STRING" id="244447.ENSCSEP00000016679"/>
<dbReference type="InParanoid" id="A0A3P8VQW7"/>
<dbReference type="InterPro" id="IPR046350">
    <property type="entry name" value="Cystatin_sf"/>
</dbReference>
<evidence type="ECO:0000256" key="1">
    <source>
        <dbReference type="ARBA" id="ARBA00009403"/>
    </source>
</evidence>
<feature type="chain" id="PRO_5017965148" evidence="3">
    <location>
        <begin position="16"/>
        <end position="129"/>
    </location>
</feature>
<dbReference type="CDD" id="cd00042">
    <property type="entry name" value="CY"/>
    <property type="match status" value="1"/>
</dbReference>
<reference evidence="5" key="2">
    <citation type="submission" date="2025-08" db="UniProtKB">
        <authorList>
            <consortium name="Ensembl"/>
        </authorList>
    </citation>
    <scope>IDENTIFICATION</scope>
</reference>
<dbReference type="PANTHER" id="PTHR46186">
    <property type="entry name" value="CYSTATIN"/>
    <property type="match status" value="1"/>
</dbReference>
<dbReference type="FunCoup" id="A0A3P8VQW7">
    <property type="interactions" value="325"/>
</dbReference>
<protein>
    <submittedName>
        <fullName evidence="5">Zgc:163030</fullName>
    </submittedName>
</protein>
<dbReference type="GeneTree" id="ENSGT00940000154755"/>
<dbReference type="SMART" id="SM00043">
    <property type="entry name" value="CY"/>
    <property type="match status" value="1"/>
</dbReference>
<dbReference type="Proteomes" id="UP000265120">
    <property type="component" value="Chromosome 12"/>
</dbReference>
<dbReference type="PANTHER" id="PTHR46186:SF12">
    <property type="entry name" value="CYSTATIN C (AMYLOID ANGIOPATHY AND CEREBRAL HEMORRHAGE)-RELATED"/>
    <property type="match status" value="1"/>
</dbReference>
<dbReference type="GO" id="GO:0005737">
    <property type="term" value="C:cytoplasm"/>
    <property type="evidence" value="ECO:0007669"/>
    <property type="project" value="TreeGrafter"/>
</dbReference>
<dbReference type="InterPro" id="IPR000010">
    <property type="entry name" value="Cystatin_dom"/>
</dbReference>
<feature type="signal peptide" evidence="3">
    <location>
        <begin position="1"/>
        <end position="15"/>
    </location>
</feature>
<evidence type="ECO:0000259" key="4">
    <source>
        <dbReference type="SMART" id="SM00043"/>
    </source>
</evidence>
<reference evidence="5 6" key="1">
    <citation type="journal article" date="2014" name="Nat. Genet.">
        <title>Whole-genome sequence of a flatfish provides insights into ZW sex chromosome evolution and adaptation to a benthic lifestyle.</title>
        <authorList>
            <person name="Chen S."/>
            <person name="Zhang G."/>
            <person name="Shao C."/>
            <person name="Huang Q."/>
            <person name="Liu G."/>
            <person name="Zhang P."/>
            <person name="Song W."/>
            <person name="An N."/>
            <person name="Chalopin D."/>
            <person name="Volff J.N."/>
            <person name="Hong Y."/>
            <person name="Li Q."/>
            <person name="Sha Z."/>
            <person name="Zhou H."/>
            <person name="Xie M."/>
            <person name="Yu Q."/>
            <person name="Liu Y."/>
            <person name="Xiang H."/>
            <person name="Wang N."/>
            <person name="Wu K."/>
            <person name="Yang C."/>
            <person name="Zhou Q."/>
            <person name="Liao X."/>
            <person name="Yang L."/>
            <person name="Hu Q."/>
            <person name="Zhang J."/>
            <person name="Meng L."/>
            <person name="Jin L."/>
            <person name="Tian Y."/>
            <person name="Lian J."/>
            <person name="Yang J."/>
            <person name="Miao G."/>
            <person name="Liu S."/>
            <person name="Liang Z."/>
            <person name="Yan F."/>
            <person name="Li Y."/>
            <person name="Sun B."/>
            <person name="Zhang H."/>
            <person name="Zhang J."/>
            <person name="Zhu Y."/>
            <person name="Du M."/>
            <person name="Zhao Y."/>
            <person name="Schartl M."/>
            <person name="Tang Q."/>
            <person name="Wang J."/>
        </authorList>
    </citation>
    <scope>NUCLEOTIDE SEQUENCE</scope>
</reference>
<keyword evidence="6" id="KW-1185">Reference proteome</keyword>
<dbReference type="FunFam" id="3.10.450.10:FF:000004">
    <property type="entry name" value="Cystatin C"/>
    <property type="match status" value="1"/>
</dbReference>
<comment type="similarity">
    <text evidence="1">Belongs to the cystatin family.</text>
</comment>
<dbReference type="Gene3D" id="3.10.450.10">
    <property type="match status" value="1"/>
</dbReference>
<feature type="domain" description="Cystatin" evidence="4">
    <location>
        <begin position="21"/>
        <end position="127"/>
    </location>
</feature>
<organism evidence="5 6">
    <name type="scientific">Cynoglossus semilaevis</name>
    <name type="common">Tongue sole</name>
    <dbReference type="NCBI Taxonomy" id="244447"/>
    <lineage>
        <taxon>Eukaryota</taxon>
        <taxon>Metazoa</taxon>
        <taxon>Chordata</taxon>
        <taxon>Craniata</taxon>
        <taxon>Vertebrata</taxon>
        <taxon>Euteleostomi</taxon>
        <taxon>Actinopterygii</taxon>
        <taxon>Neopterygii</taxon>
        <taxon>Teleostei</taxon>
        <taxon>Neoteleostei</taxon>
        <taxon>Acanthomorphata</taxon>
        <taxon>Carangaria</taxon>
        <taxon>Pleuronectiformes</taxon>
        <taxon>Pleuronectoidei</taxon>
        <taxon>Cynoglossidae</taxon>
        <taxon>Cynoglossinae</taxon>
        <taxon>Cynoglossus</taxon>
    </lineage>
</organism>
<dbReference type="InterPro" id="IPR018073">
    <property type="entry name" value="Prot_inh_cystat_CS"/>
</dbReference>
<dbReference type="GO" id="GO:0005615">
    <property type="term" value="C:extracellular space"/>
    <property type="evidence" value="ECO:0007669"/>
    <property type="project" value="TreeGrafter"/>
</dbReference>
<name>A0A3P8VQW7_CYNSE</name>
<dbReference type="Ensembl" id="ENSCSET00000016892.1">
    <property type="protein sequence ID" value="ENSCSEP00000016679.1"/>
    <property type="gene ID" value="ENSCSEG00000010725.1"/>
</dbReference>